<organism evidence="2 3">
    <name type="scientific">Marasmius crinis-equi</name>
    <dbReference type="NCBI Taxonomy" id="585013"/>
    <lineage>
        <taxon>Eukaryota</taxon>
        <taxon>Fungi</taxon>
        <taxon>Dikarya</taxon>
        <taxon>Basidiomycota</taxon>
        <taxon>Agaricomycotina</taxon>
        <taxon>Agaricomycetes</taxon>
        <taxon>Agaricomycetidae</taxon>
        <taxon>Agaricales</taxon>
        <taxon>Marasmiineae</taxon>
        <taxon>Marasmiaceae</taxon>
        <taxon>Marasmius</taxon>
    </lineage>
</organism>
<evidence type="ECO:0000256" key="1">
    <source>
        <dbReference type="SAM" id="MobiDB-lite"/>
    </source>
</evidence>
<comment type="caution">
    <text evidence="2">The sequence shown here is derived from an EMBL/GenBank/DDBJ whole genome shotgun (WGS) entry which is preliminary data.</text>
</comment>
<sequence length="231" mass="25095">MVFTKANNELDDMKTAADTQISFEMPSMPLKPHSEQELDQHFEMPATPVLPYTPLFPVSSSSSNSLCFSDLSTPEETFADSFSSQSIYHSTFSSFTGPPTPGPIASGLGISGLTRKDGSPLDGLGLIGFSSSPWRPRITDDSDLSPSLPSQTFLNEILYTFTADEADISTSTSSNPLESETSYVDPEQPIIHCQRKGKPTLTRNLSAPTRSSSLKQSSRPRSDSCSSVPWR</sequence>
<reference evidence="2 3" key="1">
    <citation type="submission" date="2024-02" db="EMBL/GenBank/DDBJ databases">
        <title>A draft genome for the cacao thread blight pathogen Marasmius crinis-equi.</title>
        <authorList>
            <person name="Cohen S.P."/>
            <person name="Baruah I.K."/>
            <person name="Amoako-Attah I."/>
            <person name="Bukari Y."/>
            <person name="Meinhardt L.W."/>
            <person name="Bailey B.A."/>
        </authorList>
    </citation>
    <scope>NUCLEOTIDE SEQUENCE [LARGE SCALE GENOMIC DNA]</scope>
    <source>
        <strain evidence="2 3">GH-76</strain>
    </source>
</reference>
<feature type="region of interest" description="Disordered" evidence="1">
    <location>
        <begin position="169"/>
        <end position="231"/>
    </location>
</feature>
<feature type="compositionally biased region" description="Polar residues" evidence="1">
    <location>
        <begin position="169"/>
        <end position="182"/>
    </location>
</feature>
<dbReference type="Proteomes" id="UP001465976">
    <property type="component" value="Unassembled WGS sequence"/>
</dbReference>
<protein>
    <submittedName>
        <fullName evidence="2">Uncharacterized protein</fullName>
    </submittedName>
</protein>
<evidence type="ECO:0000313" key="2">
    <source>
        <dbReference type="EMBL" id="KAL0571825.1"/>
    </source>
</evidence>
<gene>
    <name evidence="2" type="ORF">V5O48_010138</name>
</gene>
<evidence type="ECO:0000313" key="3">
    <source>
        <dbReference type="Proteomes" id="UP001465976"/>
    </source>
</evidence>
<name>A0ABR3F9C8_9AGAR</name>
<dbReference type="EMBL" id="JBAHYK010000710">
    <property type="protein sequence ID" value="KAL0571825.1"/>
    <property type="molecule type" value="Genomic_DNA"/>
</dbReference>
<feature type="compositionally biased region" description="Low complexity" evidence="1">
    <location>
        <begin position="210"/>
        <end position="231"/>
    </location>
</feature>
<accession>A0ABR3F9C8</accession>
<keyword evidence="3" id="KW-1185">Reference proteome</keyword>
<proteinExistence type="predicted"/>